<feature type="binding site" evidence="11">
    <location>
        <position position="542"/>
    </location>
    <ligand>
        <name>Zn(2+)</name>
        <dbReference type="ChEBI" id="CHEBI:29105"/>
        <label>2</label>
    </ligand>
</feature>
<name>A0A8R2QVW5_BOMMO</name>
<dbReference type="InterPro" id="IPR011650">
    <property type="entry name" value="Peptidase_M20_dimer"/>
</dbReference>
<dbReference type="InterPro" id="IPR011333">
    <property type="entry name" value="SKP1/BTB/POZ_sf"/>
</dbReference>
<evidence type="ECO:0000256" key="6">
    <source>
        <dbReference type="ARBA" id="ARBA00022771"/>
    </source>
</evidence>
<feature type="binding site" evidence="11">
    <location>
        <position position="509"/>
    </location>
    <ligand>
        <name>Zn(2+)</name>
        <dbReference type="ChEBI" id="CHEBI:29105"/>
        <label>1</label>
    </ligand>
</feature>
<evidence type="ECO:0000256" key="10">
    <source>
        <dbReference type="PIRSR" id="PIRSR610159-1"/>
    </source>
</evidence>
<organism evidence="13 14">
    <name type="scientific">Bombyx mori</name>
    <name type="common">Silk moth</name>
    <dbReference type="NCBI Taxonomy" id="7091"/>
    <lineage>
        <taxon>Eukaryota</taxon>
        <taxon>Metazoa</taxon>
        <taxon>Ecdysozoa</taxon>
        <taxon>Arthropoda</taxon>
        <taxon>Hexapoda</taxon>
        <taxon>Insecta</taxon>
        <taxon>Pterygota</taxon>
        <taxon>Neoptera</taxon>
        <taxon>Endopterygota</taxon>
        <taxon>Lepidoptera</taxon>
        <taxon>Glossata</taxon>
        <taxon>Ditrysia</taxon>
        <taxon>Bombycoidea</taxon>
        <taxon>Bombycidae</taxon>
        <taxon>Bombycinae</taxon>
        <taxon>Bombyx</taxon>
    </lineage>
</organism>
<dbReference type="SUPFAM" id="SSF55031">
    <property type="entry name" value="Bacterial exopeptidase dimerisation domain"/>
    <property type="match status" value="1"/>
</dbReference>
<dbReference type="InterPro" id="IPR000210">
    <property type="entry name" value="BTB/POZ_dom"/>
</dbReference>
<reference evidence="13" key="2">
    <citation type="submission" date="2022-06" db="UniProtKB">
        <authorList>
            <consortium name="EnsemblMetazoa"/>
        </authorList>
    </citation>
    <scope>IDENTIFICATION</scope>
    <source>
        <strain evidence="13">p50T (Dazao)</strain>
    </source>
</reference>
<evidence type="ECO:0000256" key="9">
    <source>
        <dbReference type="ARBA" id="ARBA00029656"/>
    </source>
</evidence>
<feature type="domain" description="BTB" evidence="12">
    <location>
        <begin position="31"/>
        <end position="96"/>
    </location>
</feature>
<feature type="binding site" evidence="11">
    <location>
        <position position="802"/>
    </location>
    <ligand>
        <name>Zn(2+)</name>
        <dbReference type="ChEBI" id="CHEBI:29105"/>
        <label>2</label>
    </ligand>
</feature>
<dbReference type="InterPro" id="IPR010159">
    <property type="entry name" value="N-acyl_aa_amidohydrolase"/>
</dbReference>
<dbReference type="PANTHER" id="PTHR45892">
    <property type="entry name" value="AMINOACYLASE-1"/>
    <property type="match status" value="1"/>
</dbReference>
<dbReference type="PROSITE" id="PS50097">
    <property type="entry name" value="BTB"/>
    <property type="match status" value="1"/>
</dbReference>
<dbReference type="GO" id="GO:0008270">
    <property type="term" value="F:zinc ion binding"/>
    <property type="evidence" value="ECO:0007669"/>
    <property type="project" value="UniProtKB-KW"/>
</dbReference>
<keyword evidence="14" id="KW-1185">Reference proteome</keyword>
<feature type="binding site" evidence="11">
    <location>
        <position position="604"/>
    </location>
    <ligand>
        <name>Zn(2+)</name>
        <dbReference type="ChEBI" id="CHEBI:29105"/>
        <label>1</label>
    </ligand>
</feature>
<dbReference type="InterPro" id="IPR036264">
    <property type="entry name" value="Bact_exopeptidase_dim_dom"/>
</dbReference>
<dbReference type="InterPro" id="IPR007588">
    <property type="entry name" value="Znf_FLYWCH"/>
</dbReference>
<dbReference type="NCBIfam" id="TIGR01880">
    <property type="entry name" value="Ac-peptdase-euk"/>
    <property type="match status" value="1"/>
</dbReference>
<dbReference type="InterPro" id="IPR052083">
    <property type="entry name" value="Aminoacylase-1_M20A"/>
</dbReference>
<dbReference type="PANTHER" id="PTHR45892:SF1">
    <property type="entry name" value="AMINOACYLASE-1"/>
    <property type="match status" value="1"/>
</dbReference>
<reference evidence="14" key="1">
    <citation type="journal article" date="2008" name="Insect Biochem. Mol. Biol.">
        <title>The genome of a lepidopteran model insect, the silkworm Bombyx mori.</title>
        <authorList>
            <consortium name="International Silkworm Genome Consortium"/>
        </authorList>
    </citation>
    <scope>NUCLEOTIDE SEQUENCE [LARGE SCALE GENOMIC DNA]</scope>
    <source>
        <strain evidence="14">p50T</strain>
    </source>
</reference>
<dbReference type="AlphaFoldDB" id="A0A8R2QVW5"/>
<evidence type="ECO:0000256" key="3">
    <source>
        <dbReference type="ARBA" id="ARBA00011913"/>
    </source>
</evidence>
<evidence type="ECO:0000256" key="4">
    <source>
        <dbReference type="ARBA" id="ARBA00022490"/>
    </source>
</evidence>
<dbReference type="InterPro" id="IPR001261">
    <property type="entry name" value="ArgE/DapE_CS"/>
</dbReference>
<accession>A0A8R2QVW5</accession>
<dbReference type="KEGG" id="bmor:101746807"/>
<keyword evidence="6" id="KW-0863">Zinc-finger</keyword>
<keyword evidence="8 11" id="KW-0862">Zinc</keyword>
<evidence type="ECO:0000259" key="12">
    <source>
        <dbReference type="PROSITE" id="PS50097"/>
    </source>
</evidence>
<dbReference type="EnsemblMetazoa" id="XM_038014427.1">
    <property type="protein sequence ID" value="XP_037870355.1"/>
    <property type="gene ID" value="LOC101746807"/>
</dbReference>
<dbReference type="GO" id="GO:0004046">
    <property type="term" value="F:aminoacylase activity"/>
    <property type="evidence" value="ECO:0007669"/>
    <property type="project" value="UniProtKB-EC"/>
</dbReference>
<proteinExistence type="inferred from homology"/>
<dbReference type="Pfam" id="PF01546">
    <property type="entry name" value="Peptidase_M20"/>
    <property type="match status" value="1"/>
</dbReference>
<evidence type="ECO:0000256" key="7">
    <source>
        <dbReference type="ARBA" id="ARBA00022801"/>
    </source>
</evidence>
<feature type="active site" description="Proton acceptor" evidence="10">
    <location>
        <position position="576"/>
    </location>
</feature>
<feature type="binding site" evidence="11">
    <location>
        <position position="577"/>
    </location>
    <ligand>
        <name>Zn(2+)</name>
        <dbReference type="ChEBI" id="CHEBI:29105"/>
        <label>2</label>
    </ligand>
</feature>
<dbReference type="PROSITE" id="PS00758">
    <property type="entry name" value="ARGE_DAPE_CPG2_1"/>
    <property type="match status" value="1"/>
</dbReference>
<evidence type="ECO:0000256" key="1">
    <source>
        <dbReference type="ARBA" id="ARBA00004496"/>
    </source>
</evidence>
<evidence type="ECO:0000256" key="2">
    <source>
        <dbReference type="ARBA" id="ARBA00006247"/>
    </source>
</evidence>
<evidence type="ECO:0000256" key="11">
    <source>
        <dbReference type="PIRSR" id="PIRSR610159-2"/>
    </source>
</evidence>
<evidence type="ECO:0000256" key="5">
    <source>
        <dbReference type="ARBA" id="ARBA00022723"/>
    </source>
</evidence>
<dbReference type="SMART" id="SM00225">
    <property type="entry name" value="BTB"/>
    <property type="match status" value="1"/>
</dbReference>
<dbReference type="Pfam" id="PF00651">
    <property type="entry name" value="BTB"/>
    <property type="match status" value="1"/>
</dbReference>
<keyword evidence="5 11" id="KW-0479">Metal-binding</keyword>
<comment type="similarity">
    <text evidence="2">Belongs to the peptidase M20A family.</text>
</comment>
<evidence type="ECO:0000313" key="13">
    <source>
        <dbReference type="EnsemblMetazoa" id="XP_037870355.1"/>
    </source>
</evidence>
<evidence type="ECO:0000256" key="8">
    <source>
        <dbReference type="ARBA" id="ARBA00022833"/>
    </source>
</evidence>
<feature type="binding site" evidence="11">
    <location>
        <position position="542"/>
    </location>
    <ligand>
        <name>Zn(2+)</name>
        <dbReference type="ChEBI" id="CHEBI:29105"/>
        <label>1</label>
    </ligand>
</feature>
<dbReference type="Gene3D" id="3.40.630.10">
    <property type="entry name" value="Zn peptidases"/>
    <property type="match status" value="1"/>
</dbReference>
<dbReference type="Gene3D" id="2.20.25.240">
    <property type="match status" value="1"/>
</dbReference>
<dbReference type="Gene3D" id="1.10.150.900">
    <property type="match status" value="1"/>
</dbReference>
<comment type="cofactor">
    <cofactor evidence="11">
        <name>Zn(2+)</name>
        <dbReference type="ChEBI" id="CHEBI:29105"/>
    </cofactor>
    <text evidence="11">Binds 2 Zn(2+) ions per subunit.</text>
</comment>
<sequence length="832" mass="94120">MAQAQFSLSWDSYQSSICDGFSTLQQNGEFVDMTLASDGRFVKVHQVLLALASPYLKDLIASAPCPHPIIFLNNVSHHTLCLLLEYIYTGEVIVAGDYLQQFIEAAKSLHIKGLQNIIPNDFENNEEFYQEHDADETPDRKVTKASSHSETIDKVTLPHIEIPSLAQKVLIKHEDSNFSPIKVSSAGSLVVGIKDDFDVMDYSEAHNSDFPQEDHTSKKIKNKLIKCESALNLQYTVSIRGCLQIILNRYIYNLNSSTTKNGLKRWRCVNYRDQKCRAFVVTKGNIVINRANPHNHSFHDKKILAKIEKKAVFSAMDEVEEYKERKKLNEEKSEDSETTVETEHVMLLEDDEKISDSADSLDGLTNCRTDTVVIPEPPLRLEGSVSHTVKMSSTSGCSIDRDFKTFVVKMLKFLWSVLIIIVTSVETVPVKNQYECYLKKPAVQRFREYLQIDTSKEENLKYAIEFWKRQALEANLPFNVYNRPNGKPVVVITVEGRDPTLPAIMLNSHMDVVPVEASEWSHPPFAAVMDENGDIFARGAQDTKDVGIQYMEAVKRLIRDNVTLLRTIYLTFMPDEETGGYKGMKMFVDTAEFQSLNIGFALDEGLSSTDDTLFATYTDRRPWQIQFTVHGVGGHGYSMPENTAMEKVYNLIDIISKYRDTQRNLLESLNSPDEGRYTSVNINIIRGGYATNVIPTNFTITIDMRLSTDAKISDVQNMVNTWMEKAGNDTELSFIRREDFSGETDVDDSNPFWVALRTAVTSMGYNVKPVVCLATSDMLVLRNRGVQALGFAPKIRTVSRLHAKNEYQNVVVFLNGIDIYYEVIKSIANVPA</sequence>
<dbReference type="CDD" id="cd18315">
    <property type="entry name" value="BTB_POZ_BAB-like"/>
    <property type="match status" value="1"/>
</dbReference>
<comment type="subcellular location">
    <subcellularLocation>
        <location evidence="1">Cytoplasm</location>
    </subcellularLocation>
</comment>
<dbReference type="RefSeq" id="XP_037870355.1">
    <property type="nucleotide sequence ID" value="XM_038014427.2"/>
</dbReference>
<protein>
    <recommendedName>
        <fullName evidence="3">N-acyl-aliphatic-L-amino acid amidohydrolase</fullName>
        <ecNumber evidence="3">3.5.1.14</ecNumber>
    </recommendedName>
    <alternativeName>
        <fullName evidence="9">N-acyl-L-amino-acid amidohydrolase</fullName>
    </alternativeName>
</protein>
<keyword evidence="4" id="KW-0963">Cytoplasm</keyword>
<dbReference type="Proteomes" id="UP000005204">
    <property type="component" value="Unassembled WGS sequence"/>
</dbReference>
<dbReference type="Pfam" id="PF07687">
    <property type="entry name" value="M20_dimer"/>
    <property type="match status" value="1"/>
</dbReference>
<keyword evidence="7" id="KW-0378">Hydrolase</keyword>
<dbReference type="SUPFAM" id="SSF54695">
    <property type="entry name" value="POZ domain"/>
    <property type="match status" value="1"/>
</dbReference>
<dbReference type="Gene3D" id="3.30.710.10">
    <property type="entry name" value="Potassium Channel Kv1.1, Chain A"/>
    <property type="match status" value="1"/>
</dbReference>
<evidence type="ECO:0000313" key="14">
    <source>
        <dbReference type="Proteomes" id="UP000005204"/>
    </source>
</evidence>
<dbReference type="GeneID" id="101746807"/>
<dbReference type="GO" id="GO:0005737">
    <property type="term" value="C:cytoplasm"/>
    <property type="evidence" value="ECO:0007669"/>
    <property type="project" value="UniProtKB-SubCell"/>
</dbReference>
<dbReference type="Pfam" id="PF04500">
    <property type="entry name" value="FLYWCH"/>
    <property type="match status" value="1"/>
</dbReference>
<dbReference type="EC" id="3.5.1.14" evidence="3"/>
<feature type="active site" evidence="10">
    <location>
        <position position="511"/>
    </location>
</feature>
<dbReference type="SUPFAM" id="SSF53187">
    <property type="entry name" value="Zn-dependent exopeptidases"/>
    <property type="match status" value="1"/>
</dbReference>
<dbReference type="GO" id="GO:0006520">
    <property type="term" value="P:amino acid metabolic process"/>
    <property type="evidence" value="ECO:0007669"/>
    <property type="project" value="InterPro"/>
</dbReference>
<dbReference type="InterPro" id="IPR002933">
    <property type="entry name" value="Peptidase_M20"/>
</dbReference>
<dbReference type="Gene3D" id="3.30.70.360">
    <property type="match status" value="1"/>
</dbReference>